<keyword evidence="3" id="KW-1185">Reference proteome</keyword>
<reference evidence="2" key="1">
    <citation type="journal article" date="2020" name="Stud. Mycol.">
        <title>101 Dothideomycetes genomes: a test case for predicting lifestyles and emergence of pathogens.</title>
        <authorList>
            <person name="Haridas S."/>
            <person name="Albert R."/>
            <person name="Binder M."/>
            <person name="Bloem J."/>
            <person name="Labutti K."/>
            <person name="Salamov A."/>
            <person name="Andreopoulos B."/>
            <person name="Baker S."/>
            <person name="Barry K."/>
            <person name="Bills G."/>
            <person name="Bluhm B."/>
            <person name="Cannon C."/>
            <person name="Castanera R."/>
            <person name="Culley D."/>
            <person name="Daum C."/>
            <person name="Ezra D."/>
            <person name="Gonzalez J."/>
            <person name="Henrissat B."/>
            <person name="Kuo A."/>
            <person name="Liang C."/>
            <person name="Lipzen A."/>
            <person name="Lutzoni F."/>
            <person name="Magnuson J."/>
            <person name="Mondo S."/>
            <person name="Nolan M."/>
            <person name="Ohm R."/>
            <person name="Pangilinan J."/>
            <person name="Park H.-J."/>
            <person name="Ramirez L."/>
            <person name="Alfaro M."/>
            <person name="Sun H."/>
            <person name="Tritt A."/>
            <person name="Yoshinaga Y."/>
            <person name="Zwiers L.-H."/>
            <person name="Turgeon B."/>
            <person name="Goodwin S."/>
            <person name="Spatafora J."/>
            <person name="Crous P."/>
            <person name="Grigoriev I."/>
        </authorList>
    </citation>
    <scope>NUCLEOTIDE SEQUENCE</scope>
    <source>
        <strain evidence="2">CBS 262.69</strain>
    </source>
</reference>
<evidence type="ECO:0008006" key="4">
    <source>
        <dbReference type="Google" id="ProtNLM"/>
    </source>
</evidence>
<feature type="signal peptide" evidence="1">
    <location>
        <begin position="1"/>
        <end position="17"/>
    </location>
</feature>
<evidence type="ECO:0000313" key="3">
    <source>
        <dbReference type="Proteomes" id="UP000799640"/>
    </source>
</evidence>
<keyword evidence="1" id="KW-0732">Signal</keyword>
<organism evidence="2 3">
    <name type="scientific">Trichodelitschia bisporula</name>
    <dbReference type="NCBI Taxonomy" id="703511"/>
    <lineage>
        <taxon>Eukaryota</taxon>
        <taxon>Fungi</taxon>
        <taxon>Dikarya</taxon>
        <taxon>Ascomycota</taxon>
        <taxon>Pezizomycotina</taxon>
        <taxon>Dothideomycetes</taxon>
        <taxon>Dothideomycetes incertae sedis</taxon>
        <taxon>Phaeotrichales</taxon>
        <taxon>Phaeotrichaceae</taxon>
        <taxon>Trichodelitschia</taxon>
    </lineage>
</organism>
<protein>
    <recommendedName>
        <fullName evidence="4">AA1-like domain-containing protein</fullName>
    </recommendedName>
</protein>
<proteinExistence type="predicted"/>
<name>A0A6G1HIQ9_9PEZI</name>
<dbReference type="AlphaFoldDB" id="A0A6G1HIQ9"/>
<gene>
    <name evidence="2" type="ORF">EJ06DRAFT_525276</name>
</gene>
<accession>A0A6G1HIQ9</accession>
<evidence type="ECO:0000313" key="2">
    <source>
        <dbReference type="EMBL" id="KAF2395655.1"/>
    </source>
</evidence>
<sequence length="221" mass="24111">MHRALLLPLLLAPLTASLPSHLPAHRTPSQTSPCPLPVWIASDLEWHNSTHNLDCDPRTLSRGYNGTDTRPSSNWLLCSTGLSRQPPGYGPPDTFSVNITNVGPCRQSNPGSVPPRNIGKGWIRCASSAPVLYFEGDSNNRNGTGLFRVSQQFTCPDSADEDGDEQVKLYTAHGEVMFGLRCAHDAERNATCTSEAKTFRIPVTGFREGVARTVGGEPVWW</sequence>
<feature type="chain" id="PRO_5026323257" description="AA1-like domain-containing protein" evidence="1">
    <location>
        <begin position="18"/>
        <end position="221"/>
    </location>
</feature>
<evidence type="ECO:0000256" key="1">
    <source>
        <dbReference type="SAM" id="SignalP"/>
    </source>
</evidence>
<dbReference type="EMBL" id="ML996712">
    <property type="protein sequence ID" value="KAF2395655.1"/>
    <property type="molecule type" value="Genomic_DNA"/>
</dbReference>
<dbReference type="OrthoDB" id="3556996at2759"/>
<dbReference type="Proteomes" id="UP000799640">
    <property type="component" value="Unassembled WGS sequence"/>
</dbReference>